<keyword evidence="7" id="KW-0539">Nucleus</keyword>
<evidence type="ECO:0000256" key="2">
    <source>
        <dbReference type="ARBA" id="ARBA00022723"/>
    </source>
</evidence>
<feature type="region of interest" description="Disordered" evidence="9">
    <location>
        <begin position="113"/>
        <end position="132"/>
    </location>
</feature>
<organism evidence="11 12">
    <name type="scientific">Batrachochytrium dendrobatidis (strain JEL423)</name>
    <dbReference type="NCBI Taxonomy" id="403673"/>
    <lineage>
        <taxon>Eukaryota</taxon>
        <taxon>Fungi</taxon>
        <taxon>Fungi incertae sedis</taxon>
        <taxon>Chytridiomycota</taxon>
        <taxon>Chytridiomycota incertae sedis</taxon>
        <taxon>Chytridiomycetes</taxon>
        <taxon>Rhizophydiales</taxon>
        <taxon>Rhizophydiales incertae sedis</taxon>
        <taxon>Batrachochytrium</taxon>
    </lineage>
</organism>
<evidence type="ECO:0000256" key="6">
    <source>
        <dbReference type="ARBA" id="ARBA00023125"/>
    </source>
</evidence>
<keyword evidence="4" id="KW-0863">Zinc-finger</keyword>
<dbReference type="GO" id="GO:0006355">
    <property type="term" value="P:regulation of DNA-templated transcription"/>
    <property type="evidence" value="ECO:0007669"/>
    <property type="project" value="UniProtKB-ARBA"/>
</dbReference>
<feature type="compositionally biased region" description="Low complexity" evidence="9">
    <location>
        <begin position="59"/>
        <end position="69"/>
    </location>
</feature>
<gene>
    <name evidence="11" type="ORF">BDEG_26151</name>
</gene>
<feature type="coiled-coil region" evidence="8">
    <location>
        <begin position="133"/>
        <end position="160"/>
    </location>
</feature>
<dbReference type="GO" id="GO:0008270">
    <property type="term" value="F:zinc ion binding"/>
    <property type="evidence" value="ECO:0007669"/>
    <property type="project" value="UniProtKB-KW"/>
</dbReference>
<dbReference type="GO" id="GO:0005634">
    <property type="term" value="C:nucleus"/>
    <property type="evidence" value="ECO:0007669"/>
    <property type="project" value="UniProtKB-SubCell"/>
</dbReference>
<keyword evidence="10" id="KW-0732">Signal</keyword>
<evidence type="ECO:0000256" key="4">
    <source>
        <dbReference type="ARBA" id="ARBA00022771"/>
    </source>
</evidence>
<dbReference type="Proteomes" id="UP000077115">
    <property type="component" value="Unassembled WGS sequence"/>
</dbReference>
<feature type="compositionally biased region" description="Polar residues" evidence="9">
    <location>
        <begin position="30"/>
        <end position="49"/>
    </location>
</feature>
<evidence type="ECO:0000256" key="1">
    <source>
        <dbReference type="ARBA" id="ARBA00004123"/>
    </source>
</evidence>
<dbReference type="PANTHER" id="PTHR24391">
    <property type="entry name" value="HISTONE H4 TRANSCRIPTION FACTOR-RELATED"/>
    <property type="match status" value="1"/>
</dbReference>
<keyword evidence="8" id="KW-0175">Coiled coil</keyword>
<feature type="signal peptide" evidence="10">
    <location>
        <begin position="1"/>
        <end position="18"/>
    </location>
</feature>
<proteinExistence type="predicted"/>
<keyword evidence="5" id="KW-0862">Zinc</keyword>
<keyword evidence="6" id="KW-0238">DNA-binding</keyword>
<evidence type="ECO:0000256" key="3">
    <source>
        <dbReference type="ARBA" id="ARBA00022737"/>
    </source>
</evidence>
<sequence length="174" mass="19503">MKFTDILLLLTAAATASAILVTADEDGSLQESGTSIQVSVPTNEPNPNTIDEHQQQTMSGYESGSTSSSQRTVLSKEDRRNLNTLKRKHQVSLRKERKICDYYYDYLSKGHKQKSRLRNGGKISGPKHNSRIEKAMRLRCEVATEESNNAEQELKDFMLKHGLKPKGESDSDSD</sequence>
<feature type="chain" id="PRO_5008077816" evidence="10">
    <location>
        <begin position="19"/>
        <end position="174"/>
    </location>
</feature>
<dbReference type="EMBL" id="DS022308">
    <property type="protein sequence ID" value="OAJ42733.1"/>
    <property type="molecule type" value="Genomic_DNA"/>
</dbReference>
<evidence type="ECO:0000256" key="7">
    <source>
        <dbReference type="ARBA" id="ARBA00023242"/>
    </source>
</evidence>
<evidence type="ECO:0000256" key="9">
    <source>
        <dbReference type="SAM" id="MobiDB-lite"/>
    </source>
</evidence>
<protein>
    <submittedName>
        <fullName evidence="11">Uncharacterized protein</fullName>
    </submittedName>
</protein>
<feature type="region of interest" description="Disordered" evidence="9">
    <location>
        <begin position="30"/>
        <end position="89"/>
    </location>
</feature>
<accession>A0A177WRM0</accession>
<name>A0A177WRM0_BATDL</name>
<dbReference type="GO" id="GO:0003677">
    <property type="term" value="F:DNA binding"/>
    <property type="evidence" value="ECO:0007669"/>
    <property type="project" value="UniProtKB-KW"/>
</dbReference>
<evidence type="ECO:0000313" key="11">
    <source>
        <dbReference type="EMBL" id="OAJ42733.1"/>
    </source>
</evidence>
<reference evidence="11 12" key="1">
    <citation type="submission" date="2006-10" db="EMBL/GenBank/DDBJ databases">
        <title>The Genome Sequence of Batrachochytrium dendrobatidis JEL423.</title>
        <authorList>
            <consortium name="The Broad Institute Genome Sequencing Platform"/>
            <person name="Birren B."/>
            <person name="Lander E."/>
            <person name="Galagan J."/>
            <person name="Cuomo C."/>
            <person name="Devon K."/>
            <person name="Jaffe D."/>
            <person name="Butler J."/>
            <person name="Alvarez P."/>
            <person name="Gnerre S."/>
            <person name="Grabherr M."/>
            <person name="Kleber M."/>
            <person name="Mauceli E."/>
            <person name="Brockman W."/>
            <person name="Young S."/>
            <person name="LaButti K."/>
            <person name="Sykes S."/>
            <person name="DeCaprio D."/>
            <person name="Crawford M."/>
            <person name="Koehrsen M."/>
            <person name="Engels R."/>
            <person name="Montgomery P."/>
            <person name="Pearson M."/>
            <person name="Howarth C."/>
            <person name="Larson L."/>
            <person name="White J."/>
            <person name="O'Leary S."/>
            <person name="Kodira C."/>
            <person name="Zeng Q."/>
            <person name="Yandava C."/>
            <person name="Alvarado L."/>
            <person name="Longcore J."/>
            <person name="James T."/>
        </authorList>
    </citation>
    <scope>NUCLEOTIDE SEQUENCE [LARGE SCALE GENOMIC DNA]</scope>
    <source>
        <strain evidence="11 12">JEL423</strain>
    </source>
</reference>
<dbReference type="AlphaFoldDB" id="A0A177WRM0"/>
<dbReference type="PANTHER" id="PTHR24391:SF18">
    <property type="entry name" value="EG:115C2.6 PROTEIN"/>
    <property type="match status" value="1"/>
</dbReference>
<dbReference type="VEuPathDB" id="FungiDB:BDEG_26151"/>
<dbReference type="InterPro" id="IPR051574">
    <property type="entry name" value="ZnF_E-box_Homeobox"/>
</dbReference>
<evidence type="ECO:0000256" key="5">
    <source>
        <dbReference type="ARBA" id="ARBA00022833"/>
    </source>
</evidence>
<keyword evidence="3" id="KW-0677">Repeat</keyword>
<evidence type="ECO:0000313" key="12">
    <source>
        <dbReference type="Proteomes" id="UP000077115"/>
    </source>
</evidence>
<evidence type="ECO:0000256" key="10">
    <source>
        <dbReference type="SAM" id="SignalP"/>
    </source>
</evidence>
<reference evidence="11 12" key="2">
    <citation type="submission" date="2016-05" db="EMBL/GenBank/DDBJ databases">
        <title>Lineage-specific infection strategies underlie the spectrum of fungal disease in amphibians.</title>
        <authorList>
            <person name="Cuomo C.A."/>
            <person name="Farrer R.A."/>
            <person name="James T."/>
            <person name="Longcore J."/>
            <person name="Birren B."/>
        </authorList>
    </citation>
    <scope>NUCLEOTIDE SEQUENCE [LARGE SCALE GENOMIC DNA]</scope>
    <source>
        <strain evidence="11 12">JEL423</strain>
    </source>
</reference>
<evidence type="ECO:0000256" key="8">
    <source>
        <dbReference type="SAM" id="Coils"/>
    </source>
</evidence>
<comment type="subcellular location">
    <subcellularLocation>
        <location evidence="1">Nucleus</location>
    </subcellularLocation>
</comment>
<keyword evidence="2" id="KW-0479">Metal-binding</keyword>